<evidence type="ECO:0000313" key="1">
    <source>
        <dbReference type="EMBL" id="RDW76108.1"/>
    </source>
</evidence>
<evidence type="ECO:0000313" key="2">
    <source>
        <dbReference type="Proteomes" id="UP000256328"/>
    </source>
</evidence>
<protein>
    <submittedName>
        <fullName evidence="1">Uncharacterized protein</fullName>
    </submittedName>
</protein>
<gene>
    <name evidence="1" type="ORF">BP5796_06929</name>
</gene>
<name>A0A3D8RQ83_9HELO</name>
<sequence>MADRICTSTQSNYSLARLSIDARSNGTGEIKPDFDKILIEGDSAVQSAISQAGKAKAMIAAYPPIDLKIPFFTSAYERSMVGFPMMPSDIVSKHKVTLTKDSICTAASPPDRLDLAFGAIQNGQYVALLGLDPSLFPMERIESASDLPAMFIMHGKDDSAVPYMSGPNTFTMHGEIMCLLSTNFLTIYSTPPLFNIRYTIHTPHTSDTIHTSYTSIAHSKHGYTSLYFSITTSASPCILASATVRAPVTVRARLTTSARATA</sequence>
<keyword evidence="2" id="KW-1185">Reference proteome</keyword>
<organism evidence="1 2">
    <name type="scientific">Coleophoma crateriformis</name>
    <dbReference type="NCBI Taxonomy" id="565419"/>
    <lineage>
        <taxon>Eukaryota</taxon>
        <taxon>Fungi</taxon>
        <taxon>Dikarya</taxon>
        <taxon>Ascomycota</taxon>
        <taxon>Pezizomycotina</taxon>
        <taxon>Leotiomycetes</taxon>
        <taxon>Helotiales</taxon>
        <taxon>Dermateaceae</taxon>
        <taxon>Coleophoma</taxon>
    </lineage>
</organism>
<proteinExistence type="predicted"/>
<dbReference type="InterPro" id="IPR029058">
    <property type="entry name" value="AB_hydrolase_fold"/>
</dbReference>
<dbReference type="OrthoDB" id="19653at2759"/>
<reference evidence="1 2" key="1">
    <citation type="journal article" date="2018" name="IMA Fungus">
        <title>IMA Genome-F 9: Draft genome sequence of Annulohypoxylon stygium, Aspergillus mulundensis, Berkeleyomyces basicola (syn. Thielaviopsis basicola), Ceratocystis smalleyi, two Cercospora beticola strains, Coleophoma cylindrospora, Fusarium fracticaudum, Phialophora cf. hyalina, and Morchella septimelata.</title>
        <authorList>
            <person name="Wingfield B.D."/>
            <person name="Bills G.F."/>
            <person name="Dong Y."/>
            <person name="Huang W."/>
            <person name="Nel W.J."/>
            <person name="Swalarsk-Parry B.S."/>
            <person name="Vaghefi N."/>
            <person name="Wilken P.M."/>
            <person name="An Z."/>
            <person name="de Beer Z.W."/>
            <person name="De Vos L."/>
            <person name="Chen L."/>
            <person name="Duong T.A."/>
            <person name="Gao Y."/>
            <person name="Hammerbacher A."/>
            <person name="Kikkert J.R."/>
            <person name="Li Y."/>
            <person name="Li H."/>
            <person name="Li K."/>
            <person name="Li Q."/>
            <person name="Liu X."/>
            <person name="Ma X."/>
            <person name="Naidoo K."/>
            <person name="Pethybridge S.J."/>
            <person name="Sun J."/>
            <person name="Steenkamp E.T."/>
            <person name="van der Nest M.A."/>
            <person name="van Wyk S."/>
            <person name="Wingfield M.J."/>
            <person name="Xiong C."/>
            <person name="Yue Q."/>
            <person name="Zhang X."/>
        </authorList>
    </citation>
    <scope>NUCLEOTIDE SEQUENCE [LARGE SCALE GENOMIC DNA]</scope>
    <source>
        <strain evidence="1 2">BP5796</strain>
    </source>
</reference>
<dbReference type="EMBL" id="PDLN01000009">
    <property type="protein sequence ID" value="RDW76108.1"/>
    <property type="molecule type" value="Genomic_DNA"/>
</dbReference>
<comment type="caution">
    <text evidence="1">The sequence shown here is derived from an EMBL/GenBank/DDBJ whole genome shotgun (WGS) entry which is preliminary data.</text>
</comment>
<dbReference type="AlphaFoldDB" id="A0A3D8RQ83"/>
<dbReference type="Gene3D" id="3.40.50.1820">
    <property type="entry name" value="alpha/beta hydrolase"/>
    <property type="match status" value="1"/>
</dbReference>
<accession>A0A3D8RQ83</accession>
<dbReference type="Proteomes" id="UP000256328">
    <property type="component" value="Unassembled WGS sequence"/>
</dbReference>